<comment type="caution">
    <text evidence="5">The sequence shown here is derived from an EMBL/GenBank/DDBJ whole genome shotgun (WGS) entry which is preliminary data.</text>
</comment>
<evidence type="ECO:0000256" key="3">
    <source>
        <dbReference type="SAM" id="Phobius"/>
    </source>
</evidence>
<evidence type="ECO:0000256" key="2">
    <source>
        <dbReference type="SAM" id="MobiDB-lite"/>
    </source>
</evidence>
<feature type="domain" description="Cell envelope-related transcriptional attenuator" evidence="4">
    <location>
        <begin position="134"/>
        <end position="289"/>
    </location>
</feature>
<dbReference type="AlphaFoldDB" id="A0A401W7S2"/>
<feature type="transmembrane region" description="Helical" evidence="3">
    <location>
        <begin position="55"/>
        <end position="75"/>
    </location>
</feature>
<feature type="region of interest" description="Disordered" evidence="2">
    <location>
        <begin position="1"/>
        <end position="49"/>
    </location>
</feature>
<protein>
    <submittedName>
        <fullName evidence="5">Transcriptional regulator</fullName>
    </submittedName>
</protein>
<dbReference type="EMBL" id="BHZD01000001">
    <property type="protein sequence ID" value="GCD45388.1"/>
    <property type="molecule type" value="Genomic_DNA"/>
</dbReference>
<dbReference type="PANTHER" id="PTHR33392:SF6">
    <property type="entry name" value="POLYISOPRENYL-TEICHOIC ACID--PEPTIDOGLYCAN TEICHOIC ACID TRANSFERASE TAGU"/>
    <property type="match status" value="1"/>
</dbReference>
<dbReference type="RefSeq" id="WP_125055983.1">
    <property type="nucleotide sequence ID" value="NZ_BHZD01000001.1"/>
</dbReference>
<dbReference type="Pfam" id="PF03816">
    <property type="entry name" value="LytR_cpsA_psr"/>
    <property type="match status" value="1"/>
</dbReference>
<dbReference type="InterPro" id="IPR050922">
    <property type="entry name" value="LytR/CpsA/Psr_CW_biosynth"/>
</dbReference>
<accession>A0A401W7S2</accession>
<dbReference type="NCBIfam" id="TIGR00350">
    <property type="entry name" value="lytR_cpsA_psr"/>
    <property type="match status" value="1"/>
</dbReference>
<evidence type="ECO:0000259" key="4">
    <source>
        <dbReference type="Pfam" id="PF03816"/>
    </source>
</evidence>
<dbReference type="Proteomes" id="UP000286746">
    <property type="component" value="Unassembled WGS sequence"/>
</dbReference>
<keyword evidence="6" id="KW-1185">Reference proteome</keyword>
<sequence length="445" mass="48289">MSDSPENPSGRPGRRDADGAPGARPAPPAAPPLDLTAESGATATGPRPRRRWARWTALGLAGLLLAATGTGWLLYTKLDGNIRTDHDTRNELEKYEAERPKSEPGGAENVLLIGSDRRSGESNGKYGEDNGTQRSDTAILLHAAADRRSATAVSIPRDLMVRIPACKRSDGKQSVPQFIQFNWAFEFAGAACTIRTVEKMTGIRIDHHMIVDFAGFKKMVDAVDGVDLCLERPVNDDEAHLRLPAGWQTLRGEEALGYVRARKSLGDGSDTMRMERQQQFLAALVNKVQSNGVLLHPGRLYPLLDAATSSLTTDEGLASLRGLYEWVRGMRSIPTDKVQFLTVPRREYRYDTDRDELVQPDADQLFRQLDKDRPVTVRPPSATPSPAPAASAVPGRARGRADAPHSPRPASGSREDSTGDGPDGSALPSATPTFRGTTAERGICR</sequence>
<evidence type="ECO:0000313" key="5">
    <source>
        <dbReference type="EMBL" id="GCD45388.1"/>
    </source>
</evidence>
<evidence type="ECO:0000313" key="6">
    <source>
        <dbReference type="Proteomes" id="UP000286746"/>
    </source>
</evidence>
<proteinExistence type="inferred from homology"/>
<dbReference type="Gene3D" id="3.40.630.190">
    <property type="entry name" value="LCP protein"/>
    <property type="match status" value="1"/>
</dbReference>
<keyword evidence="3" id="KW-1133">Transmembrane helix</keyword>
<dbReference type="InterPro" id="IPR004474">
    <property type="entry name" value="LytR_CpsA_psr"/>
</dbReference>
<comment type="similarity">
    <text evidence="1">Belongs to the LytR/CpsA/Psr (LCP) family.</text>
</comment>
<organism evidence="5 6">
    <name type="scientific">Streptomyces paromomycinus</name>
    <name type="common">Streptomyces rimosus subsp. paromomycinus</name>
    <dbReference type="NCBI Taxonomy" id="92743"/>
    <lineage>
        <taxon>Bacteria</taxon>
        <taxon>Bacillati</taxon>
        <taxon>Actinomycetota</taxon>
        <taxon>Actinomycetes</taxon>
        <taxon>Kitasatosporales</taxon>
        <taxon>Streptomycetaceae</taxon>
        <taxon>Streptomyces</taxon>
    </lineage>
</organism>
<feature type="region of interest" description="Disordered" evidence="2">
    <location>
        <begin position="369"/>
        <end position="445"/>
    </location>
</feature>
<reference evidence="5 6" key="1">
    <citation type="submission" date="2018-11" db="EMBL/GenBank/DDBJ databases">
        <title>Whole genome sequence of Streptomyces paromomycinus NBRC 15454(T).</title>
        <authorList>
            <person name="Komaki H."/>
            <person name="Tamura T."/>
        </authorList>
    </citation>
    <scope>NUCLEOTIDE SEQUENCE [LARGE SCALE GENOMIC DNA]</scope>
    <source>
        <strain evidence="5 6">NBRC 15454</strain>
    </source>
</reference>
<keyword evidence="3" id="KW-0472">Membrane</keyword>
<gene>
    <name evidence="5" type="ORF">GKJPGBOP_05112</name>
</gene>
<evidence type="ECO:0000256" key="1">
    <source>
        <dbReference type="ARBA" id="ARBA00006068"/>
    </source>
</evidence>
<dbReference type="PANTHER" id="PTHR33392">
    <property type="entry name" value="POLYISOPRENYL-TEICHOIC ACID--PEPTIDOGLYCAN TEICHOIC ACID TRANSFERASE TAGU"/>
    <property type="match status" value="1"/>
</dbReference>
<keyword evidence="3" id="KW-0812">Transmembrane</keyword>
<feature type="region of interest" description="Disordered" evidence="2">
    <location>
        <begin position="94"/>
        <end position="132"/>
    </location>
</feature>
<name>A0A401W7S2_STREY</name>